<gene>
    <name evidence="1" type="ORF">S06H3_65632</name>
</gene>
<comment type="caution">
    <text evidence="1">The sequence shown here is derived from an EMBL/GenBank/DDBJ whole genome shotgun (WGS) entry which is preliminary data.</text>
</comment>
<proteinExistence type="predicted"/>
<reference evidence="1" key="1">
    <citation type="journal article" date="2014" name="Front. Microbiol.">
        <title>High frequency of phylogenetically diverse reductive dehalogenase-homologous genes in deep subseafloor sedimentary metagenomes.</title>
        <authorList>
            <person name="Kawai M."/>
            <person name="Futagami T."/>
            <person name="Toyoda A."/>
            <person name="Takaki Y."/>
            <person name="Nishi S."/>
            <person name="Hori S."/>
            <person name="Arai W."/>
            <person name="Tsubouchi T."/>
            <person name="Morono Y."/>
            <person name="Uchiyama I."/>
            <person name="Ito T."/>
            <person name="Fujiyama A."/>
            <person name="Inagaki F."/>
            <person name="Takami H."/>
        </authorList>
    </citation>
    <scope>NUCLEOTIDE SEQUENCE</scope>
    <source>
        <strain evidence="1">Expedition CK06-06</strain>
    </source>
</reference>
<dbReference type="EMBL" id="BARV01044278">
    <property type="protein sequence ID" value="GAI70632.1"/>
    <property type="molecule type" value="Genomic_DNA"/>
</dbReference>
<sequence>CEARTRQEAENLCRIGMEKVLERSSLAERQWEKKS</sequence>
<name>X1QQ23_9ZZZZ</name>
<evidence type="ECO:0000313" key="1">
    <source>
        <dbReference type="EMBL" id="GAI70632.1"/>
    </source>
</evidence>
<protein>
    <submittedName>
        <fullName evidence="1">Uncharacterized protein</fullName>
    </submittedName>
</protein>
<accession>X1QQ23</accession>
<organism evidence="1">
    <name type="scientific">marine sediment metagenome</name>
    <dbReference type="NCBI Taxonomy" id="412755"/>
    <lineage>
        <taxon>unclassified sequences</taxon>
        <taxon>metagenomes</taxon>
        <taxon>ecological metagenomes</taxon>
    </lineage>
</organism>
<feature type="non-terminal residue" evidence="1">
    <location>
        <position position="1"/>
    </location>
</feature>
<dbReference type="AlphaFoldDB" id="X1QQ23"/>